<dbReference type="InterPro" id="IPR029063">
    <property type="entry name" value="SAM-dependent_MTases_sf"/>
</dbReference>
<comment type="caution">
    <text evidence="4">The sequence shown here is derived from an EMBL/GenBank/DDBJ whole genome shotgun (WGS) entry which is preliminary data.</text>
</comment>
<sequence>MNRLDATTPAGNDQFDWDHFDSEAYSDHNYRSVRDDDRQIMEIVRDFFATAGVPEGARGVDVGAGANLYPSLAMLPFCAHIDFWEYSASNVAWLTRQTASFDPNWDEFWDVYRSRSPYAELADPRRALAELAEVRQGSIFDLPAARWDLGTMFFVACSLSTDLAEFQRAVHAFVGALAPGAPFASAFMAKSQGYYVADNWFPAVAVDEAEVARTLAPVATDVRLTPIEIGDPIRDGYSGMIVATGRARRPD</sequence>
<dbReference type="InterPro" id="IPR000940">
    <property type="entry name" value="NNMT_TEMT_trans"/>
</dbReference>
<proteinExistence type="predicted"/>
<reference evidence="5" key="1">
    <citation type="journal article" date="2019" name="Int. J. Syst. Evol. Microbiol.">
        <title>The Global Catalogue of Microorganisms (GCM) 10K type strain sequencing project: providing services to taxonomists for standard genome sequencing and annotation.</title>
        <authorList>
            <consortium name="The Broad Institute Genomics Platform"/>
            <consortium name="The Broad Institute Genome Sequencing Center for Infectious Disease"/>
            <person name="Wu L."/>
            <person name="Ma J."/>
        </authorList>
    </citation>
    <scope>NUCLEOTIDE SEQUENCE [LARGE SCALE GENOMIC DNA]</scope>
    <source>
        <strain evidence="5">2902at01</strain>
    </source>
</reference>
<dbReference type="PANTHER" id="PTHR10867">
    <property type="entry name" value="NNMT/PNMT/TEMT FAMILY MEMBER"/>
    <property type="match status" value="1"/>
</dbReference>
<dbReference type="EMBL" id="JBHSBN010000007">
    <property type="protein sequence ID" value="MFC4106719.1"/>
    <property type="molecule type" value="Genomic_DNA"/>
</dbReference>
<keyword evidence="2" id="KW-0808">Transferase</keyword>
<dbReference type="PROSITE" id="PS51681">
    <property type="entry name" value="SAM_MT_NNMT_PNMT_TEMT"/>
    <property type="match status" value="1"/>
</dbReference>
<dbReference type="Proteomes" id="UP001595868">
    <property type="component" value="Unassembled WGS sequence"/>
</dbReference>
<evidence type="ECO:0000313" key="5">
    <source>
        <dbReference type="Proteomes" id="UP001595868"/>
    </source>
</evidence>
<protein>
    <submittedName>
        <fullName evidence="4">SCO2525 family SAM-dependent methyltransferase</fullName>
    </submittedName>
</protein>
<dbReference type="GO" id="GO:0032259">
    <property type="term" value="P:methylation"/>
    <property type="evidence" value="ECO:0007669"/>
    <property type="project" value="UniProtKB-KW"/>
</dbReference>
<evidence type="ECO:0000256" key="2">
    <source>
        <dbReference type="ARBA" id="ARBA00022679"/>
    </source>
</evidence>
<evidence type="ECO:0000256" key="3">
    <source>
        <dbReference type="ARBA" id="ARBA00022691"/>
    </source>
</evidence>
<dbReference type="GO" id="GO:0008168">
    <property type="term" value="F:methyltransferase activity"/>
    <property type="evidence" value="ECO:0007669"/>
    <property type="project" value="UniProtKB-KW"/>
</dbReference>
<accession>A0ABV8KKS4</accession>
<dbReference type="RefSeq" id="WP_377544941.1">
    <property type="nucleotide sequence ID" value="NZ_JBHSBN010000007.1"/>
</dbReference>
<evidence type="ECO:0000313" key="4">
    <source>
        <dbReference type="EMBL" id="MFC4106719.1"/>
    </source>
</evidence>
<dbReference type="NCBIfam" id="NF040568">
    <property type="entry name" value="SCO2525_fam"/>
    <property type="match status" value="1"/>
</dbReference>
<organism evidence="4 5">
    <name type="scientific">Micromonospora zhanjiangensis</name>
    <dbReference type="NCBI Taxonomy" id="1522057"/>
    <lineage>
        <taxon>Bacteria</taxon>
        <taxon>Bacillati</taxon>
        <taxon>Actinomycetota</taxon>
        <taxon>Actinomycetes</taxon>
        <taxon>Micromonosporales</taxon>
        <taxon>Micromonosporaceae</taxon>
        <taxon>Micromonospora</taxon>
    </lineage>
</organism>
<keyword evidence="3" id="KW-0949">S-adenosyl-L-methionine</keyword>
<dbReference type="Gene3D" id="3.40.50.150">
    <property type="entry name" value="Vaccinia Virus protein VP39"/>
    <property type="match status" value="1"/>
</dbReference>
<name>A0ABV8KKS4_9ACTN</name>
<evidence type="ECO:0000256" key="1">
    <source>
        <dbReference type="ARBA" id="ARBA00022603"/>
    </source>
</evidence>
<dbReference type="PANTHER" id="PTHR10867:SF17">
    <property type="entry name" value="NICOTINAMIDE N-METHYLTRANSFERASE"/>
    <property type="match status" value="1"/>
</dbReference>
<dbReference type="SUPFAM" id="SSF53335">
    <property type="entry name" value="S-adenosyl-L-methionine-dependent methyltransferases"/>
    <property type="match status" value="1"/>
</dbReference>
<keyword evidence="1 4" id="KW-0489">Methyltransferase</keyword>
<gene>
    <name evidence="4" type="ORF">ACFOX0_12365</name>
</gene>
<keyword evidence="5" id="KW-1185">Reference proteome</keyword>